<accession>A0A223ASW1</accession>
<sequence>MAKYKVLLHFPDDESEDFYLDDYFKSESEAEDAAWEAIGDYRLGMQMFHLSNPGDYPLEEAEAEVEYEIIKI</sequence>
<gene>
    <name evidence="1" type="ORF">AXF17_06135</name>
</gene>
<dbReference type="EMBL" id="CP016199">
    <property type="protein sequence ID" value="ASS38043.1"/>
    <property type="molecule type" value="Genomic_DNA"/>
</dbReference>
<organism evidence="1 2">
    <name type="scientific">Mogibacterium pumilum</name>
    <dbReference type="NCBI Taxonomy" id="86332"/>
    <lineage>
        <taxon>Bacteria</taxon>
        <taxon>Bacillati</taxon>
        <taxon>Bacillota</taxon>
        <taxon>Clostridia</taxon>
        <taxon>Peptostreptococcales</taxon>
        <taxon>Anaerovoracaceae</taxon>
        <taxon>Mogibacterium</taxon>
    </lineage>
</organism>
<dbReference type="RefSeq" id="WP_094234278.1">
    <property type="nucleotide sequence ID" value="NZ_CP016199.1"/>
</dbReference>
<protein>
    <recommendedName>
        <fullName evidence="3">Phage protein</fullName>
    </recommendedName>
</protein>
<evidence type="ECO:0008006" key="3">
    <source>
        <dbReference type="Google" id="ProtNLM"/>
    </source>
</evidence>
<dbReference type="AlphaFoldDB" id="A0A223ASW1"/>
<keyword evidence="2" id="KW-1185">Reference proteome</keyword>
<dbReference type="Proteomes" id="UP000214689">
    <property type="component" value="Chromosome"/>
</dbReference>
<evidence type="ECO:0000313" key="1">
    <source>
        <dbReference type="EMBL" id="ASS38043.1"/>
    </source>
</evidence>
<evidence type="ECO:0000313" key="2">
    <source>
        <dbReference type="Proteomes" id="UP000214689"/>
    </source>
</evidence>
<proteinExistence type="predicted"/>
<reference evidence="2" key="1">
    <citation type="submission" date="2016-05" db="EMBL/GenBank/DDBJ databases">
        <authorList>
            <person name="Holder M.E."/>
            <person name="Ajami N.J."/>
            <person name="Petrosino J.F."/>
        </authorList>
    </citation>
    <scope>NUCLEOTIDE SEQUENCE [LARGE SCALE GENOMIC DNA]</scope>
    <source>
        <strain evidence="2">ATCC 700696</strain>
    </source>
</reference>
<name>A0A223ASW1_9FIRM</name>